<dbReference type="RefSeq" id="WP_233288655.1">
    <property type="nucleotide sequence ID" value="NZ_BMSU01000004.1"/>
</dbReference>
<dbReference type="EMBL" id="JACJIE010000008">
    <property type="protein sequence ID" value="MBA8945318.1"/>
    <property type="molecule type" value="Genomic_DNA"/>
</dbReference>
<dbReference type="AlphaFoldDB" id="A0AA40VHZ9"/>
<keyword evidence="1" id="KW-0732">Signal</keyword>
<feature type="signal peptide" evidence="1">
    <location>
        <begin position="1"/>
        <end position="23"/>
    </location>
</feature>
<comment type="caution">
    <text evidence="2">The sequence shown here is derived from an EMBL/GenBank/DDBJ whole genome shotgun (WGS) entry which is preliminary data.</text>
</comment>
<organism evidence="2 3">
    <name type="scientific">Streptomyces calvus</name>
    <dbReference type="NCBI Taxonomy" id="67282"/>
    <lineage>
        <taxon>Bacteria</taxon>
        <taxon>Bacillati</taxon>
        <taxon>Actinomycetota</taxon>
        <taxon>Actinomycetes</taxon>
        <taxon>Kitasatosporales</taxon>
        <taxon>Streptomycetaceae</taxon>
        <taxon>Streptomyces</taxon>
    </lineage>
</organism>
<gene>
    <name evidence="2" type="ORF">FHS33_003762</name>
</gene>
<dbReference type="Proteomes" id="UP000530412">
    <property type="component" value="Unassembled WGS sequence"/>
</dbReference>
<feature type="chain" id="PRO_5041301953" evidence="1">
    <location>
        <begin position="24"/>
        <end position="442"/>
    </location>
</feature>
<evidence type="ECO:0000256" key="1">
    <source>
        <dbReference type="SAM" id="SignalP"/>
    </source>
</evidence>
<sequence>MVRTRAALAAVGAVGLLWSGAPAANAVEGQAPDVRWASSVSDDLGTLAVGIGSDSAVTGIRAHIVSAATQQEVAVVETDAFTLVSGTPEDGVWHTEQPLNLPDLGSYTVRIEATDADGDRTTDNSAGTLAYYVAAVFEDVRTDRAEVTIDDRQVGVEGVLKGRWPGTRELKPLADHPVDIDVDFWTESTVRTDADGRFSGTVTVNDAVPVQAVYRHSSQHPYVLYGESTPTRIGVRQVATRWTVKAPAEARTIDFGQEVAFTATLERETPQGWVPFEGQSGGVLFEPASGGQSATVGYFTTGADGTVAFNHAPWETGSFRVASHSDDPFIAPASANSARITVLRASVFTSFTATRTQDRGVHVEGAMDFPDGWTPATIPVHIQYSRDGDSWTDLLTTEATWSGSGHAFSADIPDAERGYFRAHFEATDSFRAATSQAVKPSR</sequence>
<proteinExistence type="predicted"/>
<name>A0AA40VHZ9_9ACTN</name>
<accession>A0AA40VHZ9</accession>
<reference evidence="2 3" key="1">
    <citation type="submission" date="2020-08" db="EMBL/GenBank/DDBJ databases">
        <title>Genomic Encyclopedia of Type Strains, Phase III (KMG-III): the genomes of soil and plant-associated and newly described type strains.</title>
        <authorList>
            <person name="Whitman W."/>
        </authorList>
    </citation>
    <scope>NUCLEOTIDE SEQUENCE [LARGE SCALE GENOMIC DNA]</scope>
    <source>
        <strain evidence="2 3">CECT 3271</strain>
    </source>
</reference>
<evidence type="ECO:0000313" key="2">
    <source>
        <dbReference type="EMBL" id="MBA8945318.1"/>
    </source>
</evidence>
<evidence type="ECO:0000313" key="3">
    <source>
        <dbReference type="Proteomes" id="UP000530412"/>
    </source>
</evidence>
<protein>
    <submittedName>
        <fullName evidence="2">Uncharacterized protein</fullName>
    </submittedName>
</protein>